<dbReference type="SUPFAM" id="SSF57756">
    <property type="entry name" value="Retrovirus zinc finger-like domains"/>
    <property type="match status" value="1"/>
</dbReference>
<accession>A0AAV3QP25</accession>
<gene>
    <name evidence="2" type="ORF">LIER_20471</name>
</gene>
<feature type="region of interest" description="Disordered" evidence="1">
    <location>
        <begin position="100"/>
        <end position="130"/>
    </location>
</feature>
<name>A0AAV3QP25_LITER</name>
<evidence type="ECO:0000313" key="3">
    <source>
        <dbReference type="Proteomes" id="UP001454036"/>
    </source>
</evidence>
<evidence type="ECO:0000313" key="2">
    <source>
        <dbReference type="EMBL" id="GAA0164951.1"/>
    </source>
</evidence>
<evidence type="ECO:0008006" key="4">
    <source>
        <dbReference type="Google" id="ProtNLM"/>
    </source>
</evidence>
<dbReference type="GO" id="GO:0008270">
    <property type="term" value="F:zinc ion binding"/>
    <property type="evidence" value="ECO:0007669"/>
    <property type="project" value="InterPro"/>
</dbReference>
<reference evidence="2 3" key="1">
    <citation type="submission" date="2024-01" db="EMBL/GenBank/DDBJ databases">
        <title>The complete chloroplast genome sequence of Lithospermum erythrorhizon: insights into the phylogenetic relationship among Boraginaceae species and the maternal lineages of purple gromwells.</title>
        <authorList>
            <person name="Okada T."/>
            <person name="Watanabe K."/>
        </authorList>
    </citation>
    <scope>NUCLEOTIDE SEQUENCE [LARGE SCALE GENOMIC DNA]</scope>
</reference>
<dbReference type="InterPro" id="IPR036875">
    <property type="entry name" value="Znf_CCHC_sf"/>
</dbReference>
<sequence length="130" mass="14867">MELEPDSWILMTDQQKGLEIAIRNKLPDAEHRFPYPPIVPLDTRVLPRRLKRCRNKDDAERRKEVGKQAEKKASKKGEKQDAIFKASRKGAVMNCKICGGIGHNTRTCPRKPVDREATTSRNKRSSRSSL</sequence>
<comment type="caution">
    <text evidence="2">The sequence shown here is derived from an EMBL/GenBank/DDBJ whole genome shotgun (WGS) entry which is preliminary data.</text>
</comment>
<feature type="region of interest" description="Disordered" evidence="1">
    <location>
        <begin position="50"/>
        <end position="85"/>
    </location>
</feature>
<dbReference type="EMBL" id="BAABME010005204">
    <property type="protein sequence ID" value="GAA0164951.1"/>
    <property type="molecule type" value="Genomic_DNA"/>
</dbReference>
<dbReference type="AlphaFoldDB" id="A0AAV3QP25"/>
<dbReference type="GO" id="GO:0003676">
    <property type="term" value="F:nucleic acid binding"/>
    <property type="evidence" value="ECO:0007669"/>
    <property type="project" value="InterPro"/>
</dbReference>
<feature type="compositionally biased region" description="Basic residues" evidence="1">
    <location>
        <begin position="121"/>
        <end position="130"/>
    </location>
</feature>
<dbReference type="Proteomes" id="UP001454036">
    <property type="component" value="Unassembled WGS sequence"/>
</dbReference>
<keyword evidence="3" id="KW-1185">Reference proteome</keyword>
<proteinExistence type="predicted"/>
<evidence type="ECO:0000256" key="1">
    <source>
        <dbReference type="SAM" id="MobiDB-lite"/>
    </source>
</evidence>
<protein>
    <recommendedName>
        <fullName evidence="4">CCHC-type domain-containing protein</fullName>
    </recommendedName>
</protein>
<feature type="compositionally biased region" description="Basic and acidic residues" evidence="1">
    <location>
        <begin position="55"/>
        <end position="82"/>
    </location>
</feature>
<organism evidence="2 3">
    <name type="scientific">Lithospermum erythrorhizon</name>
    <name type="common">Purple gromwell</name>
    <name type="synonym">Lithospermum officinale var. erythrorhizon</name>
    <dbReference type="NCBI Taxonomy" id="34254"/>
    <lineage>
        <taxon>Eukaryota</taxon>
        <taxon>Viridiplantae</taxon>
        <taxon>Streptophyta</taxon>
        <taxon>Embryophyta</taxon>
        <taxon>Tracheophyta</taxon>
        <taxon>Spermatophyta</taxon>
        <taxon>Magnoliopsida</taxon>
        <taxon>eudicotyledons</taxon>
        <taxon>Gunneridae</taxon>
        <taxon>Pentapetalae</taxon>
        <taxon>asterids</taxon>
        <taxon>lamiids</taxon>
        <taxon>Boraginales</taxon>
        <taxon>Boraginaceae</taxon>
        <taxon>Boraginoideae</taxon>
        <taxon>Lithospermeae</taxon>
        <taxon>Lithospermum</taxon>
    </lineage>
</organism>